<proteinExistence type="predicted"/>
<accession>A0A067LXN7</accession>
<evidence type="ECO:0000256" key="1">
    <source>
        <dbReference type="SAM" id="MobiDB-lite"/>
    </source>
</evidence>
<dbReference type="EMBL" id="KL198094">
    <property type="protein sequence ID" value="KDQ08153.1"/>
    <property type="molecule type" value="Genomic_DNA"/>
</dbReference>
<dbReference type="AlphaFoldDB" id="A0A067LXN7"/>
<keyword evidence="3" id="KW-1185">Reference proteome</keyword>
<gene>
    <name evidence="2" type="ORF">BOTBODRAFT_38140</name>
</gene>
<reference evidence="3" key="1">
    <citation type="journal article" date="2014" name="Proc. Natl. Acad. Sci. U.S.A.">
        <title>Extensive sampling of basidiomycete genomes demonstrates inadequacy of the white-rot/brown-rot paradigm for wood decay fungi.</title>
        <authorList>
            <person name="Riley R."/>
            <person name="Salamov A.A."/>
            <person name="Brown D.W."/>
            <person name="Nagy L.G."/>
            <person name="Floudas D."/>
            <person name="Held B.W."/>
            <person name="Levasseur A."/>
            <person name="Lombard V."/>
            <person name="Morin E."/>
            <person name="Otillar R."/>
            <person name="Lindquist E.A."/>
            <person name="Sun H."/>
            <person name="LaButti K.M."/>
            <person name="Schmutz J."/>
            <person name="Jabbour D."/>
            <person name="Luo H."/>
            <person name="Baker S.E."/>
            <person name="Pisabarro A.G."/>
            <person name="Walton J.D."/>
            <person name="Blanchette R.A."/>
            <person name="Henrissat B."/>
            <person name="Martin F."/>
            <person name="Cullen D."/>
            <person name="Hibbett D.S."/>
            <person name="Grigoriev I.V."/>
        </authorList>
    </citation>
    <scope>NUCLEOTIDE SEQUENCE [LARGE SCALE GENOMIC DNA]</scope>
    <source>
        <strain evidence="3">FD-172 SS1</strain>
    </source>
</reference>
<name>A0A067LXN7_BOTB1</name>
<feature type="compositionally biased region" description="Polar residues" evidence="1">
    <location>
        <begin position="1"/>
        <end position="11"/>
    </location>
</feature>
<organism evidence="2 3">
    <name type="scientific">Botryobasidium botryosum (strain FD-172 SS1)</name>
    <dbReference type="NCBI Taxonomy" id="930990"/>
    <lineage>
        <taxon>Eukaryota</taxon>
        <taxon>Fungi</taxon>
        <taxon>Dikarya</taxon>
        <taxon>Basidiomycota</taxon>
        <taxon>Agaricomycotina</taxon>
        <taxon>Agaricomycetes</taxon>
        <taxon>Cantharellales</taxon>
        <taxon>Botryobasidiaceae</taxon>
        <taxon>Botryobasidium</taxon>
    </lineage>
</organism>
<evidence type="ECO:0000313" key="2">
    <source>
        <dbReference type="EMBL" id="KDQ08153.1"/>
    </source>
</evidence>
<feature type="region of interest" description="Disordered" evidence="1">
    <location>
        <begin position="1"/>
        <end position="25"/>
    </location>
</feature>
<feature type="region of interest" description="Disordered" evidence="1">
    <location>
        <begin position="89"/>
        <end position="131"/>
    </location>
</feature>
<dbReference type="InParanoid" id="A0A067LXN7"/>
<sequence>MSNQPQKSTSLRFMENLSSRGRLSGRSASGLLEAAAYLPHLNRTSNNETETQPRAGVLAAVQLSRALSDVLDEESQDPDITFPQATAFVVTTPSPPSSSNESNLAPGLRLPRSRRPNDANGGTSRDKGKHMLAPAVLSEQVEKRYFQLLCYTAL</sequence>
<dbReference type="HOGENOM" id="CLU_1703940_0_0_1"/>
<protein>
    <submittedName>
        <fullName evidence="2">Uncharacterized protein</fullName>
    </submittedName>
</protein>
<dbReference type="Proteomes" id="UP000027195">
    <property type="component" value="Unassembled WGS sequence"/>
</dbReference>
<evidence type="ECO:0000313" key="3">
    <source>
        <dbReference type="Proteomes" id="UP000027195"/>
    </source>
</evidence>